<reference evidence="2 3" key="1">
    <citation type="journal article" date="2013" name="Genome Announc.">
        <title>Genome Sequence of Novosphingobium lindaniclasticum LE124T, Isolated from a Hexachlorocyclohexane Dumpsite.</title>
        <authorList>
            <person name="Saxena A."/>
            <person name="Nayyar N."/>
            <person name="Sangwan N."/>
            <person name="Kumari R."/>
            <person name="Khurana J.P."/>
            <person name="Lal R."/>
        </authorList>
    </citation>
    <scope>NUCLEOTIDE SEQUENCE [LARGE SCALE GENOMIC DNA]</scope>
    <source>
        <strain evidence="2 3">LE124</strain>
    </source>
</reference>
<evidence type="ECO:0000256" key="1">
    <source>
        <dbReference type="SAM" id="Phobius"/>
    </source>
</evidence>
<keyword evidence="1" id="KW-1133">Transmembrane helix</keyword>
<keyword evidence="3" id="KW-1185">Reference proteome</keyword>
<organism evidence="2 3">
    <name type="scientific">Novosphingobium lindaniclasticum LE124</name>
    <dbReference type="NCBI Taxonomy" id="1096930"/>
    <lineage>
        <taxon>Bacteria</taxon>
        <taxon>Pseudomonadati</taxon>
        <taxon>Pseudomonadota</taxon>
        <taxon>Alphaproteobacteria</taxon>
        <taxon>Sphingomonadales</taxon>
        <taxon>Sphingomonadaceae</taxon>
        <taxon>Novosphingobium</taxon>
    </lineage>
</organism>
<evidence type="ECO:0000313" key="3">
    <source>
        <dbReference type="Proteomes" id="UP000015527"/>
    </source>
</evidence>
<feature type="transmembrane region" description="Helical" evidence="1">
    <location>
        <begin position="39"/>
        <end position="59"/>
    </location>
</feature>
<accession>T0H8J5</accession>
<keyword evidence="1" id="KW-0472">Membrane</keyword>
<gene>
    <name evidence="2" type="ORF">L284_14980</name>
</gene>
<protein>
    <submittedName>
        <fullName evidence="2">Uncharacterized protein</fullName>
    </submittedName>
</protein>
<dbReference type="Proteomes" id="UP000015527">
    <property type="component" value="Unassembled WGS sequence"/>
</dbReference>
<comment type="caution">
    <text evidence="2">The sequence shown here is derived from an EMBL/GenBank/DDBJ whole genome shotgun (WGS) entry which is preliminary data.</text>
</comment>
<evidence type="ECO:0000313" key="2">
    <source>
        <dbReference type="EMBL" id="EQB12676.1"/>
    </source>
</evidence>
<dbReference type="EMBL" id="ATHL01000094">
    <property type="protein sequence ID" value="EQB12676.1"/>
    <property type="molecule type" value="Genomic_DNA"/>
</dbReference>
<name>T0H8J5_9SPHN</name>
<keyword evidence="1" id="KW-0812">Transmembrane</keyword>
<dbReference type="AlphaFoldDB" id="T0H8J5"/>
<sequence length="65" mass="6431">MSRARLPHVALGTLLGLLASAWACSALSDWIGKPIAGCAWITLGVAFALLGALGGAAVGETPTIA</sequence>
<proteinExistence type="predicted"/>